<comment type="caution">
    <text evidence="4">The sequence shown here is derived from an EMBL/GenBank/DDBJ whole genome shotgun (WGS) entry which is preliminary data.</text>
</comment>
<keyword evidence="2" id="KW-0812">Transmembrane</keyword>
<protein>
    <submittedName>
        <fullName evidence="4">Uncharacterized protein</fullName>
    </submittedName>
</protein>
<feature type="chain" id="PRO_5005545026" evidence="3">
    <location>
        <begin position="26"/>
        <end position="524"/>
    </location>
</feature>
<evidence type="ECO:0000256" key="1">
    <source>
        <dbReference type="SAM" id="MobiDB-lite"/>
    </source>
</evidence>
<keyword evidence="5" id="KW-1185">Reference proteome</keyword>
<evidence type="ECO:0000313" key="4">
    <source>
        <dbReference type="EMBL" id="KND94285.1"/>
    </source>
</evidence>
<reference evidence="4 5" key="1">
    <citation type="journal article" date="2015" name="BMC Genomics">
        <title>The genome of the truffle-parasite Tolypocladium ophioglossoides and the evolution of antifungal peptaibiotics.</title>
        <authorList>
            <person name="Quandt C.A."/>
            <person name="Bushley K.E."/>
            <person name="Spatafora J.W."/>
        </authorList>
    </citation>
    <scope>NUCLEOTIDE SEQUENCE [LARGE SCALE GENOMIC DNA]</scope>
    <source>
        <strain evidence="4 5">CBS 100239</strain>
    </source>
</reference>
<keyword evidence="3" id="KW-0732">Signal</keyword>
<feature type="compositionally biased region" description="Low complexity" evidence="1">
    <location>
        <begin position="421"/>
        <end position="432"/>
    </location>
</feature>
<evidence type="ECO:0000256" key="2">
    <source>
        <dbReference type="SAM" id="Phobius"/>
    </source>
</evidence>
<feature type="region of interest" description="Disordered" evidence="1">
    <location>
        <begin position="469"/>
        <end position="495"/>
    </location>
</feature>
<dbReference type="EMBL" id="LFRF01000002">
    <property type="protein sequence ID" value="KND94285.1"/>
    <property type="molecule type" value="Genomic_DNA"/>
</dbReference>
<dbReference type="STRING" id="1163406.A0A0L0NKM5"/>
<organism evidence="4 5">
    <name type="scientific">Tolypocladium ophioglossoides (strain CBS 100239)</name>
    <name type="common">Snaketongue truffleclub</name>
    <name type="synonym">Elaphocordyceps ophioglossoides</name>
    <dbReference type="NCBI Taxonomy" id="1163406"/>
    <lineage>
        <taxon>Eukaryota</taxon>
        <taxon>Fungi</taxon>
        <taxon>Dikarya</taxon>
        <taxon>Ascomycota</taxon>
        <taxon>Pezizomycotina</taxon>
        <taxon>Sordariomycetes</taxon>
        <taxon>Hypocreomycetidae</taxon>
        <taxon>Hypocreales</taxon>
        <taxon>Ophiocordycipitaceae</taxon>
        <taxon>Tolypocladium</taxon>
    </lineage>
</organism>
<evidence type="ECO:0000256" key="3">
    <source>
        <dbReference type="SAM" id="SignalP"/>
    </source>
</evidence>
<sequence length="524" mass="54632">MRSPDRILPTALLLLVPLTLSPVEAKSFKRHDGLHRIDKQPQVTQPAVLARRDDIVCGVSMKLCPSSLDGDCCPDNYDCAKESCYATTKGPSTCGTKVGWYACAAVYGGGCCPDGYLCERAANCVPPSGSPYTYGCPSSHYLCPSSASYGCCPNGMGCAVNQCHSTDPTTVTRTMVLTSTGRGLATVFTTTATTVSSPEPPTAFPTVGTGDGDGDQKVLKYFPSAVPKSIPSGGSSGGGGGISAAQVGGIVAGSISCVIIALVAALLLCRHFSARRRGSIKGSDNSRRSDNAKPRAQMKQVQAADSDADTMSVDPLMRSSPRPSHPRPSPSIDAQTGPGSPELASADQTPTSFAGGFQSVSGMASGHTSMEHDGAGPTLSYFDSLPGQPRRFSDQQSVVARAASHLSRDSRPLYSHVRQQSDASTASSGADTDAAHHPAVAAELEAQPYVAELPSSPASVALPVDERRRSSGIWPGGRPPLMHQRKRSDGPPTRLDVVDEEMMHGYHGPADRVAGQTAADRRGV</sequence>
<feature type="compositionally biased region" description="Basic and acidic residues" evidence="1">
    <location>
        <begin position="284"/>
        <end position="293"/>
    </location>
</feature>
<feature type="compositionally biased region" description="Polar residues" evidence="1">
    <location>
        <begin position="346"/>
        <end position="368"/>
    </location>
</feature>
<proteinExistence type="predicted"/>
<accession>A0A0L0NKM5</accession>
<feature type="region of interest" description="Disordered" evidence="1">
    <location>
        <begin position="278"/>
        <end position="435"/>
    </location>
</feature>
<feature type="signal peptide" evidence="3">
    <location>
        <begin position="1"/>
        <end position="25"/>
    </location>
</feature>
<evidence type="ECO:0000313" key="5">
    <source>
        <dbReference type="Proteomes" id="UP000036947"/>
    </source>
</evidence>
<dbReference type="Proteomes" id="UP000036947">
    <property type="component" value="Unassembled WGS sequence"/>
</dbReference>
<name>A0A0L0NKM5_TOLOC</name>
<feature type="transmembrane region" description="Helical" evidence="2">
    <location>
        <begin position="250"/>
        <end position="269"/>
    </location>
</feature>
<keyword evidence="2" id="KW-1133">Transmembrane helix</keyword>
<dbReference type="AlphaFoldDB" id="A0A0L0NKM5"/>
<keyword evidence="2" id="KW-0472">Membrane</keyword>
<gene>
    <name evidence="4" type="ORF">TOPH_00782</name>
</gene>
<dbReference type="OrthoDB" id="5292518at2759"/>